<keyword evidence="4" id="KW-0804">Transcription</keyword>
<evidence type="ECO:0000259" key="5">
    <source>
        <dbReference type="PROSITE" id="PS50931"/>
    </source>
</evidence>
<reference evidence="6" key="1">
    <citation type="journal article" date="2013" name="Environ. Microbiol.">
        <title>Microbiota from the distal guts of lean and obese adolescents exhibit partial functional redundancy besides clear differences in community structure.</title>
        <authorList>
            <person name="Ferrer M."/>
            <person name="Ruiz A."/>
            <person name="Lanza F."/>
            <person name="Haange S.B."/>
            <person name="Oberbach A."/>
            <person name="Till H."/>
            <person name="Bargiela R."/>
            <person name="Campoy C."/>
            <person name="Segura M.T."/>
            <person name="Richter M."/>
            <person name="von Bergen M."/>
            <person name="Seifert J."/>
            <person name="Suarez A."/>
        </authorList>
    </citation>
    <scope>NUCLEOTIDE SEQUENCE</scope>
</reference>
<dbReference type="Gene3D" id="1.10.10.10">
    <property type="entry name" value="Winged helix-like DNA-binding domain superfamily/Winged helix DNA-binding domain"/>
    <property type="match status" value="1"/>
</dbReference>
<organism evidence="6">
    <name type="scientific">human gut metagenome</name>
    <dbReference type="NCBI Taxonomy" id="408170"/>
    <lineage>
        <taxon>unclassified sequences</taxon>
        <taxon>metagenomes</taxon>
        <taxon>organismal metagenomes</taxon>
    </lineage>
</organism>
<dbReference type="EMBL" id="AJWY01000250">
    <property type="protein sequence ID" value="EKC81430.1"/>
    <property type="molecule type" value="Genomic_DNA"/>
</dbReference>
<evidence type="ECO:0000256" key="1">
    <source>
        <dbReference type="ARBA" id="ARBA00009437"/>
    </source>
</evidence>
<name>K1USX3_9ZZZZ</name>
<keyword evidence="3" id="KW-0238">DNA-binding</keyword>
<dbReference type="GO" id="GO:0000976">
    <property type="term" value="F:transcription cis-regulatory region binding"/>
    <property type="evidence" value="ECO:0007669"/>
    <property type="project" value="TreeGrafter"/>
</dbReference>
<keyword evidence="2" id="KW-0805">Transcription regulation</keyword>
<dbReference type="PROSITE" id="PS50931">
    <property type="entry name" value="HTH_LYSR"/>
    <property type="match status" value="1"/>
</dbReference>
<dbReference type="GO" id="GO:0003700">
    <property type="term" value="F:DNA-binding transcription factor activity"/>
    <property type="evidence" value="ECO:0007669"/>
    <property type="project" value="InterPro"/>
</dbReference>
<evidence type="ECO:0000256" key="2">
    <source>
        <dbReference type="ARBA" id="ARBA00023015"/>
    </source>
</evidence>
<evidence type="ECO:0000313" key="6">
    <source>
        <dbReference type="EMBL" id="EKC81430.1"/>
    </source>
</evidence>
<comment type="caution">
    <text evidence="6">The sequence shown here is derived from an EMBL/GenBank/DDBJ whole genome shotgun (WGS) entry which is preliminary data.</text>
</comment>
<feature type="domain" description="HTH lysR-type" evidence="5">
    <location>
        <begin position="9"/>
        <end position="60"/>
    </location>
</feature>
<evidence type="ECO:0000256" key="3">
    <source>
        <dbReference type="ARBA" id="ARBA00023125"/>
    </source>
</evidence>
<proteinExistence type="inferred from homology"/>
<sequence>MLVNYEYYKIFYYVAKYQNFTRAAVELDNNQPNISRSVKNLENTLGCVLFSRTSRGVKLTPEGETLYSHIVPANFTN</sequence>
<protein>
    <submittedName>
        <fullName evidence="6">Transcriptional regulator</fullName>
    </submittedName>
</protein>
<dbReference type="InterPro" id="IPR036388">
    <property type="entry name" value="WH-like_DNA-bd_sf"/>
</dbReference>
<gene>
    <name evidence="6" type="ORF">LEA_00352</name>
</gene>
<dbReference type="Pfam" id="PF00126">
    <property type="entry name" value="HTH_1"/>
    <property type="match status" value="1"/>
</dbReference>
<dbReference type="AlphaFoldDB" id="K1USX3"/>
<evidence type="ECO:0000256" key="4">
    <source>
        <dbReference type="ARBA" id="ARBA00023163"/>
    </source>
</evidence>
<accession>K1USX3</accession>
<comment type="similarity">
    <text evidence="1">Belongs to the LysR transcriptional regulatory family.</text>
</comment>
<dbReference type="InterPro" id="IPR036390">
    <property type="entry name" value="WH_DNA-bd_sf"/>
</dbReference>
<dbReference type="PRINTS" id="PR00039">
    <property type="entry name" value="HTHLYSR"/>
</dbReference>
<dbReference type="PANTHER" id="PTHR30126">
    <property type="entry name" value="HTH-TYPE TRANSCRIPTIONAL REGULATOR"/>
    <property type="match status" value="1"/>
</dbReference>
<dbReference type="InterPro" id="IPR000847">
    <property type="entry name" value="LysR_HTH_N"/>
</dbReference>
<dbReference type="FunFam" id="1.10.10.10:FF:000001">
    <property type="entry name" value="LysR family transcriptional regulator"/>
    <property type="match status" value="1"/>
</dbReference>
<dbReference type="SUPFAM" id="SSF46785">
    <property type="entry name" value="Winged helix' DNA-binding domain"/>
    <property type="match status" value="1"/>
</dbReference>
<dbReference type="PANTHER" id="PTHR30126:SF64">
    <property type="entry name" value="HTH-TYPE TRANSCRIPTIONAL REGULATOR CITR"/>
    <property type="match status" value="1"/>
</dbReference>